<dbReference type="Proteomes" id="UP000800200">
    <property type="component" value="Unassembled WGS sequence"/>
</dbReference>
<gene>
    <name evidence="2" type="ORF">K469DRAFT_707266</name>
</gene>
<keyword evidence="3" id="KW-1185">Reference proteome</keyword>
<reference evidence="2" key="1">
    <citation type="journal article" date="2020" name="Stud. Mycol.">
        <title>101 Dothideomycetes genomes: a test case for predicting lifestyles and emergence of pathogens.</title>
        <authorList>
            <person name="Haridas S."/>
            <person name="Albert R."/>
            <person name="Binder M."/>
            <person name="Bloem J."/>
            <person name="Labutti K."/>
            <person name="Salamov A."/>
            <person name="Andreopoulos B."/>
            <person name="Baker S."/>
            <person name="Barry K."/>
            <person name="Bills G."/>
            <person name="Bluhm B."/>
            <person name="Cannon C."/>
            <person name="Castanera R."/>
            <person name="Culley D."/>
            <person name="Daum C."/>
            <person name="Ezra D."/>
            <person name="Gonzalez J."/>
            <person name="Henrissat B."/>
            <person name="Kuo A."/>
            <person name="Liang C."/>
            <person name="Lipzen A."/>
            <person name="Lutzoni F."/>
            <person name="Magnuson J."/>
            <person name="Mondo S."/>
            <person name="Nolan M."/>
            <person name="Ohm R."/>
            <person name="Pangilinan J."/>
            <person name="Park H.-J."/>
            <person name="Ramirez L."/>
            <person name="Alfaro M."/>
            <person name="Sun H."/>
            <person name="Tritt A."/>
            <person name="Yoshinaga Y."/>
            <person name="Zwiers L.-H."/>
            <person name="Turgeon B."/>
            <person name="Goodwin S."/>
            <person name="Spatafora J."/>
            <person name="Crous P."/>
            <person name="Grigoriev I."/>
        </authorList>
    </citation>
    <scope>NUCLEOTIDE SEQUENCE</scope>
    <source>
        <strain evidence="2">CBS 207.26</strain>
    </source>
</reference>
<dbReference type="OrthoDB" id="2013972at2759"/>
<dbReference type="SUPFAM" id="SSF53335">
    <property type="entry name" value="S-adenosyl-L-methionine-dependent methyltransferases"/>
    <property type="match status" value="1"/>
</dbReference>
<keyword evidence="2" id="KW-0489">Methyltransferase</keyword>
<feature type="domain" description="Methyltransferase" evidence="1">
    <location>
        <begin position="44"/>
        <end position="137"/>
    </location>
</feature>
<sequence length="141" mass="14864">MSEHALGHFEQAADLYDKTTGGSTRDVAIRALDLLPAVAPDSIVLDNACGTGVVTSEVLRREPTARVHAVDFAANMVEMARARFSGKSNVACAQMAGEALTFADCTFTHSITNFALHLFGDASKGAEHIYRTLKPGGAAVV</sequence>
<evidence type="ECO:0000313" key="2">
    <source>
        <dbReference type="EMBL" id="KAF2186088.1"/>
    </source>
</evidence>
<keyword evidence="2" id="KW-0808">Transferase</keyword>
<dbReference type="InterPro" id="IPR029063">
    <property type="entry name" value="SAM-dependent_MTases_sf"/>
</dbReference>
<accession>A0A6A6E6I8</accession>
<feature type="non-terminal residue" evidence="2">
    <location>
        <position position="141"/>
    </location>
</feature>
<dbReference type="CDD" id="cd02440">
    <property type="entry name" value="AdoMet_MTases"/>
    <property type="match status" value="1"/>
</dbReference>
<organism evidence="2 3">
    <name type="scientific">Zopfia rhizophila CBS 207.26</name>
    <dbReference type="NCBI Taxonomy" id="1314779"/>
    <lineage>
        <taxon>Eukaryota</taxon>
        <taxon>Fungi</taxon>
        <taxon>Dikarya</taxon>
        <taxon>Ascomycota</taxon>
        <taxon>Pezizomycotina</taxon>
        <taxon>Dothideomycetes</taxon>
        <taxon>Dothideomycetes incertae sedis</taxon>
        <taxon>Zopfiaceae</taxon>
        <taxon>Zopfia</taxon>
    </lineage>
</organism>
<dbReference type="EMBL" id="ML994631">
    <property type="protein sequence ID" value="KAF2186088.1"/>
    <property type="molecule type" value="Genomic_DNA"/>
</dbReference>
<dbReference type="PANTHER" id="PTHR43591:SF105">
    <property type="entry name" value="METHYLTRANSFERASE DOMAIN-CONTAINING PROTEIN-RELATED"/>
    <property type="match status" value="1"/>
</dbReference>
<dbReference type="GO" id="GO:0008168">
    <property type="term" value="F:methyltransferase activity"/>
    <property type="evidence" value="ECO:0007669"/>
    <property type="project" value="UniProtKB-KW"/>
</dbReference>
<dbReference type="Pfam" id="PF13649">
    <property type="entry name" value="Methyltransf_25"/>
    <property type="match status" value="1"/>
</dbReference>
<dbReference type="PANTHER" id="PTHR43591">
    <property type="entry name" value="METHYLTRANSFERASE"/>
    <property type="match status" value="1"/>
</dbReference>
<dbReference type="Gene3D" id="3.40.50.150">
    <property type="entry name" value="Vaccinia Virus protein VP39"/>
    <property type="match status" value="1"/>
</dbReference>
<evidence type="ECO:0000259" key="1">
    <source>
        <dbReference type="Pfam" id="PF13649"/>
    </source>
</evidence>
<dbReference type="GO" id="GO:0032259">
    <property type="term" value="P:methylation"/>
    <property type="evidence" value="ECO:0007669"/>
    <property type="project" value="UniProtKB-KW"/>
</dbReference>
<protein>
    <submittedName>
        <fullName evidence="2">S-adenosyl-L-methionine-dependent methyltransferase</fullName>
    </submittedName>
</protein>
<name>A0A6A6E6I8_9PEZI</name>
<evidence type="ECO:0000313" key="3">
    <source>
        <dbReference type="Proteomes" id="UP000800200"/>
    </source>
</evidence>
<proteinExistence type="predicted"/>
<dbReference type="AlphaFoldDB" id="A0A6A6E6I8"/>
<dbReference type="InterPro" id="IPR041698">
    <property type="entry name" value="Methyltransf_25"/>
</dbReference>